<evidence type="ECO:0000256" key="1">
    <source>
        <dbReference type="ARBA" id="ARBA00022723"/>
    </source>
</evidence>
<dbReference type="PROSITE" id="PS51471">
    <property type="entry name" value="FE2OG_OXY"/>
    <property type="match status" value="1"/>
</dbReference>
<protein>
    <submittedName>
        <fullName evidence="8">Alpha-ketoglutarate-dependent dioxygenase</fullName>
    </submittedName>
</protein>
<dbReference type="Pfam" id="PF13532">
    <property type="entry name" value="2OG-FeII_Oxy_2"/>
    <property type="match status" value="1"/>
</dbReference>
<dbReference type="GO" id="GO:0035515">
    <property type="term" value="F:oxidative RNA demethylase activity"/>
    <property type="evidence" value="ECO:0007669"/>
    <property type="project" value="TreeGrafter"/>
</dbReference>
<evidence type="ECO:0000256" key="4">
    <source>
        <dbReference type="ARBA" id="ARBA00023004"/>
    </source>
</evidence>
<feature type="domain" description="Fe2OG dioxygenase" evidence="7">
    <location>
        <begin position="113"/>
        <end position="213"/>
    </location>
</feature>
<feature type="binding site" evidence="6">
    <location>
        <position position="133"/>
    </location>
    <ligand>
        <name>Fe cation</name>
        <dbReference type="ChEBI" id="CHEBI:24875"/>
        <note>catalytic</note>
    </ligand>
</feature>
<dbReference type="GO" id="GO:0005737">
    <property type="term" value="C:cytoplasm"/>
    <property type="evidence" value="ECO:0007669"/>
    <property type="project" value="TreeGrafter"/>
</dbReference>
<proteinExistence type="predicted"/>
<dbReference type="InterPro" id="IPR004574">
    <property type="entry name" value="Alkb"/>
</dbReference>
<feature type="binding site" evidence="6">
    <location>
        <position position="187"/>
    </location>
    <ligand>
        <name>Fe cation</name>
        <dbReference type="ChEBI" id="CHEBI:24875"/>
        <note>catalytic</note>
    </ligand>
</feature>
<feature type="binding site" evidence="5">
    <location>
        <position position="69"/>
    </location>
    <ligand>
        <name>substrate</name>
    </ligand>
</feature>
<organism evidence="8 9">
    <name type="scientific">Acetobacter okinawensis</name>
    <dbReference type="NCBI Taxonomy" id="1076594"/>
    <lineage>
        <taxon>Bacteria</taxon>
        <taxon>Pseudomonadati</taxon>
        <taxon>Pseudomonadota</taxon>
        <taxon>Alphaproteobacteria</taxon>
        <taxon>Acetobacterales</taxon>
        <taxon>Acetobacteraceae</taxon>
        <taxon>Acetobacter</taxon>
    </lineage>
</organism>
<dbReference type="GO" id="GO:0035513">
    <property type="term" value="P:oxidative RNA demethylation"/>
    <property type="evidence" value="ECO:0007669"/>
    <property type="project" value="TreeGrafter"/>
</dbReference>
<keyword evidence="4 6" id="KW-0408">Iron</keyword>
<keyword evidence="2 8" id="KW-0223">Dioxygenase</keyword>
<dbReference type="AlphaFoldDB" id="A0A252BUM3"/>
<sequence length="222" mass="24324">MDLLLPDTRPMREELEAGAVLLRAFAKPRGAEYLQALEHVARQAPFRHMHTPGGGTMSAAMTSCGALGWVSSPQGYAYTTLDPASQQAWPAMPPSLLDLAQAAARAAGYTHFTPNACLLNRYHNGSHMGLHQDRDEHDTTQPIVSLSLGRSGLFLWGGAERHSRVRTLMLEHGDVLVWGGPARLHYHGIKGLGPHAHPLTGWSRFNITFRHVVAPQHQHACN</sequence>
<evidence type="ECO:0000259" key="7">
    <source>
        <dbReference type="PROSITE" id="PS51471"/>
    </source>
</evidence>
<evidence type="ECO:0000256" key="2">
    <source>
        <dbReference type="ARBA" id="ARBA00022964"/>
    </source>
</evidence>
<keyword evidence="3" id="KW-0560">Oxidoreductase</keyword>
<feature type="binding site" evidence="5">
    <location>
        <begin position="120"/>
        <end position="122"/>
    </location>
    <ligand>
        <name>2-oxoglutarate</name>
        <dbReference type="ChEBI" id="CHEBI:16810"/>
    </ligand>
</feature>
<dbReference type="InterPro" id="IPR005123">
    <property type="entry name" value="Oxoglu/Fe-dep_dioxygenase_dom"/>
</dbReference>
<feature type="binding site" evidence="6">
    <location>
        <position position="131"/>
    </location>
    <ligand>
        <name>Fe cation</name>
        <dbReference type="ChEBI" id="CHEBI:24875"/>
        <note>catalytic</note>
    </ligand>
</feature>
<dbReference type="EMBL" id="JOPJ01000011">
    <property type="protein sequence ID" value="OUJ12644.1"/>
    <property type="molecule type" value="Genomic_DNA"/>
</dbReference>
<comment type="cofactor">
    <cofactor evidence="6">
        <name>Fe(2+)</name>
        <dbReference type="ChEBI" id="CHEBI:29033"/>
    </cofactor>
    <text evidence="6">Binds 1 Fe(2+) ion per subunit.</text>
</comment>
<keyword evidence="9" id="KW-1185">Reference proteome</keyword>
<dbReference type="STRING" id="1236501.GCA_000613865_01610"/>
<gene>
    <name evidence="8" type="ORF">HK26_01250</name>
</gene>
<dbReference type="RefSeq" id="WP_086639155.1">
    <property type="nucleotide sequence ID" value="NZ_JOPJ01000011.1"/>
</dbReference>
<dbReference type="InterPro" id="IPR027450">
    <property type="entry name" value="AlkB-like"/>
</dbReference>
<feature type="binding site" evidence="5">
    <location>
        <begin position="76"/>
        <end position="78"/>
    </location>
    <ligand>
        <name>substrate</name>
    </ligand>
</feature>
<dbReference type="GO" id="GO:0008198">
    <property type="term" value="F:ferrous iron binding"/>
    <property type="evidence" value="ECO:0007669"/>
    <property type="project" value="TreeGrafter"/>
</dbReference>
<dbReference type="SUPFAM" id="SSF51197">
    <property type="entry name" value="Clavaminate synthase-like"/>
    <property type="match status" value="1"/>
</dbReference>
<dbReference type="PANTHER" id="PTHR16557:SF2">
    <property type="entry name" value="NUCLEIC ACID DIOXYGENASE ALKBH1"/>
    <property type="match status" value="1"/>
</dbReference>
<feature type="binding site" evidence="5">
    <location>
        <position position="135"/>
    </location>
    <ligand>
        <name>substrate</name>
    </ligand>
</feature>
<dbReference type="InterPro" id="IPR037151">
    <property type="entry name" value="AlkB-like_sf"/>
</dbReference>
<dbReference type="OrthoDB" id="9796932at2"/>
<dbReference type="Proteomes" id="UP000194931">
    <property type="component" value="Unassembled WGS sequence"/>
</dbReference>
<dbReference type="eggNOG" id="COG3145">
    <property type="taxonomic scope" value="Bacteria"/>
</dbReference>
<evidence type="ECO:0000256" key="6">
    <source>
        <dbReference type="PIRSR" id="PIRSR604574-2"/>
    </source>
</evidence>
<evidence type="ECO:0000313" key="9">
    <source>
        <dbReference type="Proteomes" id="UP000194931"/>
    </source>
</evidence>
<feature type="binding site" evidence="5">
    <location>
        <begin position="204"/>
        <end position="210"/>
    </location>
    <ligand>
        <name>2-oxoglutarate</name>
        <dbReference type="ChEBI" id="CHEBI:16810"/>
    </ligand>
</feature>
<dbReference type="NCBIfam" id="NF011930">
    <property type="entry name" value="PRK15401.1"/>
    <property type="match status" value="1"/>
</dbReference>
<feature type="binding site" evidence="5">
    <location>
        <position position="161"/>
    </location>
    <ligand>
        <name>substrate</name>
    </ligand>
</feature>
<keyword evidence="1 6" id="KW-0479">Metal-binding</keyword>
<comment type="caution">
    <text evidence="8">The sequence shown here is derived from an EMBL/GenBank/DDBJ whole genome shotgun (WGS) entry which is preliminary data.</text>
</comment>
<evidence type="ECO:0000313" key="8">
    <source>
        <dbReference type="EMBL" id="OUJ12644.1"/>
    </source>
</evidence>
<dbReference type="PANTHER" id="PTHR16557">
    <property type="entry name" value="ALKYLATED DNA REPAIR PROTEIN ALKB-RELATED"/>
    <property type="match status" value="1"/>
</dbReference>
<evidence type="ECO:0000256" key="3">
    <source>
        <dbReference type="ARBA" id="ARBA00023002"/>
    </source>
</evidence>
<name>A0A252BUM3_9PROT</name>
<accession>A0A252BUM3</accession>
<evidence type="ECO:0000256" key="5">
    <source>
        <dbReference type="PIRSR" id="PIRSR604574-1"/>
    </source>
</evidence>
<dbReference type="Gene3D" id="2.60.120.590">
    <property type="entry name" value="Alpha-ketoglutarate-dependent dioxygenase AlkB-like"/>
    <property type="match status" value="1"/>
</dbReference>
<reference evidence="9" key="1">
    <citation type="submission" date="2014-06" db="EMBL/GenBank/DDBJ databases">
        <authorList>
            <person name="Winans N.J."/>
            <person name="Newell P.D."/>
            <person name="Douglas A.E."/>
        </authorList>
    </citation>
    <scope>NUCLEOTIDE SEQUENCE [LARGE SCALE GENOMIC DNA]</scope>
</reference>
<dbReference type="GO" id="GO:0035516">
    <property type="term" value="F:broad specificity oxidative DNA demethylase activity"/>
    <property type="evidence" value="ECO:0007669"/>
    <property type="project" value="TreeGrafter"/>
</dbReference>